<evidence type="ECO:0000256" key="5">
    <source>
        <dbReference type="ARBA" id="ARBA00022989"/>
    </source>
</evidence>
<accession>A0AB36K482</accession>
<dbReference type="Pfam" id="PF00672">
    <property type="entry name" value="HAMP"/>
    <property type="match status" value="1"/>
</dbReference>
<dbReference type="AlphaFoldDB" id="A0AB36K482"/>
<evidence type="ECO:0000256" key="1">
    <source>
        <dbReference type="ARBA" id="ARBA00004651"/>
    </source>
</evidence>
<protein>
    <submittedName>
        <fullName evidence="13">Methyl-accepting chemotaxis protein</fullName>
    </submittedName>
</protein>
<name>A0AB36K482_9GAMM</name>
<dbReference type="GO" id="GO:0006935">
    <property type="term" value="P:chemotaxis"/>
    <property type="evidence" value="ECO:0007669"/>
    <property type="project" value="UniProtKB-KW"/>
</dbReference>
<evidence type="ECO:0000259" key="12">
    <source>
        <dbReference type="PROSITE" id="PS50885"/>
    </source>
</evidence>
<dbReference type="InterPro" id="IPR004089">
    <property type="entry name" value="MCPsignal_dom"/>
</dbReference>
<dbReference type="Gene3D" id="1.10.287.950">
    <property type="entry name" value="Methyl-accepting chemotaxis protein"/>
    <property type="match status" value="1"/>
</dbReference>
<feature type="transmembrane region" description="Helical" evidence="10">
    <location>
        <begin position="312"/>
        <end position="331"/>
    </location>
</feature>
<dbReference type="Pfam" id="PF02743">
    <property type="entry name" value="dCache_1"/>
    <property type="match status" value="1"/>
</dbReference>
<feature type="transmembrane region" description="Helical" evidence="10">
    <location>
        <begin position="15"/>
        <end position="38"/>
    </location>
</feature>
<comment type="subcellular location">
    <subcellularLocation>
        <location evidence="1">Cell membrane</location>
        <topology evidence="1">Multi-pass membrane protein</topology>
    </subcellularLocation>
</comment>
<sequence>MQTTRSPFATIQGRYSIGLVVFILIATILTIFSIQTWIAPTLKKEGEERLKLSLNEVGRDITFALREVKAQQRAITQLIPTLTSAQIDTQLPHLIDQYGNPLVFGGGIWPLPNKRLAGVDRASTFYHRDDSGQLVENTYWNSDEAPNYYTQPWHRAGQNAPQGECVWANAYKDGASAQPRTNCAMGIYQQGDLYGVATIDVTLGFFNQLVAEKQKALDAKIAIVESDGKILSQSRGGFTRDDVLKSVSGFNTPFAKAIETALNQQTQRVTFQGKSQEQTLLLSPVPGTPWTLVVAKPTSALTALSDKMLTTLAWIQLPLIGLLLVIMLIAFKRLHSRFETFKHNVDSLSSGDADLTLRLPIKGNDELDNISHSVNDFIAYLQDLVQKVMSANRTCSNYVEQIAHDASQTLSTLEAHVRETEGVATAINQLSASASDVAENVNQSHDVTRQMQSEAQQAREETQASTRSVIALVDNVETSEEKVAQMREHATAIESILGVIGDIAEQTNLLALNAAIEAARAGEQGRGFAVVADEVRSLASRTQLSTGEVDKMLAQVSEAVTQASQSMQNTREQCVSSSERSQQVEQRIDTMTQSVTQVDELSTQIATAATEQSQVTEDISQTMTSIRDIVAKLHQHGQTTEQRAHDLQAANTALQQLVGQFKV</sequence>
<evidence type="ECO:0000256" key="8">
    <source>
        <dbReference type="ARBA" id="ARBA00029447"/>
    </source>
</evidence>
<dbReference type="PANTHER" id="PTHR32089:SF55">
    <property type="entry name" value="METHYL ACCEPTING SENSORY TRANSDUCER WITH CACHE_2 SMALL MOLECULE BINDING DOMAIN"/>
    <property type="match status" value="1"/>
</dbReference>
<dbReference type="SMART" id="SM00304">
    <property type="entry name" value="HAMP"/>
    <property type="match status" value="1"/>
</dbReference>
<dbReference type="Pfam" id="PF00015">
    <property type="entry name" value="MCPsignal"/>
    <property type="match status" value="1"/>
</dbReference>
<keyword evidence="2" id="KW-1003">Cell membrane</keyword>
<dbReference type="PROSITE" id="PS50111">
    <property type="entry name" value="CHEMOTAXIS_TRANSDUC_2"/>
    <property type="match status" value="1"/>
</dbReference>
<evidence type="ECO:0000256" key="7">
    <source>
        <dbReference type="ARBA" id="ARBA00023224"/>
    </source>
</evidence>
<feature type="domain" description="HAMP" evidence="12">
    <location>
        <begin position="332"/>
        <end position="386"/>
    </location>
</feature>
<dbReference type="FunFam" id="1.10.287.950:FF:000001">
    <property type="entry name" value="Methyl-accepting chemotaxis sensory transducer"/>
    <property type="match status" value="1"/>
</dbReference>
<evidence type="ECO:0000259" key="11">
    <source>
        <dbReference type="PROSITE" id="PS50111"/>
    </source>
</evidence>
<dbReference type="InterPro" id="IPR033479">
    <property type="entry name" value="dCache_1"/>
</dbReference>
<dbReference type="CDD" id="cd11386">
    <property type="entry name" value="MCP_signal"/>
    <property type="match status" value="1"/>
</dbReference>
<dbReference type="Gene3D" id="3.30.450.20">
    <property type="entry name" value="PAS domain"/>
    <property type="match status" value="1"/>
</dbReference>
<gene>
    <name evidence="13" type="ORF">BZG09_11490</name>
</gene>
<keyword evidence="6 10" id="KW-0472">Membrane</keyword>
<proteinExistence type="inferred from homology"/>
<evidence type="ECO:0000313" key="13">
    <source>
        <dbReference type="EMBL" id="OOE43145.1"/>
    </source>
</evidence>
<dbReference type="PROSITE" id="PS50885">
    <property type="entry name" value="HAMP"/>
    <property type="match status" value="1"/>
</dbReference>
<reference evidence="13 14" key="1">
    <citation type="journal article" date="2017" name="Genome Announc.">
        <title>Draft Genome Sequences of Salinivibrio proteolyticus, Salinivibrio sharmensis, Salinivibrio siamensis, Salinivibrio costicola subsp. alcaliphilus, Salinivibrio costicola subsp. vallismortis, and 29 New Isolates Belonging to the Genus Salinivibrio.</title>
        <authorList>
            <person name="Lopez-Hermoso C."/>
            <person name="de la Haba R.R."/>
            <person name="Sanchez-Porro C."/>
            <person name="Bayliss S.C."/>
            <person name="Feil E.J."/>
            <person name="Ventosa A."/>
        </authorList>
    </citation>
    <scope>NUCLEOTIDE SEQUENCE [LARGE SCALE GENOMIC DNA]</scope>
    <source>
        <strain evidence="13 14">IC202</strain>
    </source>
</reference>
<dbReference type="RefSeq" id="WP_077458884.1">
    <property type="nucleotide sequence ID" value="NZ_MUEL01000023.1"/>
</dbReference>
<evidence type="ECO:0000256" key="3">
    <source>
        <dbReference type="ARBA" id="ARBA00022500"/>
    </source>
</evidence>
<keyword evidence="5 10" id="KW-1133">Transmembrane helix</keyword>
<dbReference type="SMART" id="SM00283">
    <property type="entry name" value="MA"/>
    <property type="match status" value="1"/>
</dbReference>
<dbReference type="GO" id="GO:0007165">
    <property type="term" value="P:signal transduction"/>
    <property type="evidence" value="ECO:0007669"/>
    <property type="project" value="UniProtKB-KW"/>
</dbReference>
<dbReference type="InterPro" id="IPR003660">
    <property type="entry name" value="HAMP_dom"/>
</dbReference>
<dbReference type="GO" id="GO:0005886">
    <property type="term" value="C:plasma membrane"/>
    <property type="evidence" value="ECO:0007669"/>
    <property type="project" value="UniProtKB-SubCell"/>
</dbReference>
<organism evidence="13 14">
    <name type="scientific">Salinivibrio kushneri</name>
    <dbReference type="NCBI Taxonomy" id="1908198"/>
    <lineage>
        <taxon>Bacteria</taxon>
        <taxon>Pseudomonadati</taxon>
        <taxon>Pseudomonadota</taxon>
        <taxon>Gammaproteobacteria</taxon>
        <taxon>Vibrionales</taxon>
        <taxon>Vibrionaceae</taxon>
        <taxon>Salinivibrio</taxon>
    </lineage>
</organism>
<evidence type="ECO:0000256" key="6">
    <source>
        <dbReference type="ARBA" id="ARBA00023136"/>
    </source>
</evidence>
<evidence type="ECO:0000313" key="14">
    <source>
        <dbReference type="Proteomes" id="UP000188726"/>
    </source>
</evidence>
<dbReference type="Proteomes" id="UP000188726">
    <property type="component" value="Unassembled WGS sequence"/>
</dbReference>
<evidence type="ECO:0000256" key="9">
    <source>
        <dbReference type="PROSITE-ProRule" id="PRU00284"/>
    </source>
</evidence>
<evidence type="ECO:0000256" key="10">
    <source>
        <dbReference type="SAM" id="Phobius"/>
    </source>
</evidence>
<dbReference type="PANTHER" id="PTHR32089">
    <property type="entry name" value="METHYL-ACCEPTING CHEMOTAXIS PROTEIN MCPB"/>
    <property type="match status" value="1"/>
</dbReference>
<comment type="similarity">
    <text evidence="8">Belongs to the methyl-accepting chemotaxis (MCP) protein family.</text>
</comment>
<comment type="caution">
    <text evidence="13">The sequence shown here is derived from an EMBL/GenBank/DDBJ whole genome shotgun (WGS) entry which is preliminary data.</text>
</comment>
<evidence type="ECO:0000256" key="4">
    <source>
        <dbReference type="ARBA" id="ARBA00022692"/>
    </source>
</evidence>
<keyword evidence="3" id="KW-0145">Chemotaxis</keyword>
<evidence type="ECO:0000256" key="2">
    <source>
        <dbReference type="ARBA" id="ARBA00022475"/>
    </source>
</evidence>
<dbReference type="SUPFAM" id="SSF58104">
    <property type="entry name" value="Methyl-accepting chemotaxis protein (MCP) signaling domain"/>
    <property type="match status" value="1"/>
</dbReference>
<keyword evidence="4 10" id="KW-0812">Transmembrane</keyword>
<feature type="domain" description="Methyl-accepting transducer" evidence="11">
    <location>
        <begin position="391"/>
        <end position="627"/>
    </location>
</feature>
<dbReference type="EMBL" id="MUEO01000029">
    <property type="protein sequence ID" value="OOE43145.1"/>
    <property type="molecule type" value="Genomic_DNA"/>
</dbReference>
<keyword evidence="7 9" id="KW-0807">Transducer</keyword>